<evidence type="ECO:0000259" key="8">
    <source>
        <dbReference type="PROSITE" id="PS51005"/>
    </source>
</evidence>
<reference evidence="10" key="1">
    <citation type="submission" date="2013-09" db="EMBL/GenBank/DDBJ databases">
        <title>Corchorus olitorius genome sequencing.</title>
        <authorList>
            <person name="Alam M."/>
            <person name="Haque M.S."/>
            <person name="Islam M.S."/>
            <person name="Emdad E.M."/>
            <person name="Islam M.M."/>
            <person name="Ahmed B."/>
            <person name="Halim A."/>
            <person name="Hossen Q.M.M."/>
            <person name="Hossain M.Z."/>
            <person name="Ahmed R."/>
            <person name="Khan M.M."/>
            <person name="Islam R."/>
            <person name="Rashid M.M."/>
            <person name="Khan S.A."/>
            <person name="Rahman M.S."/>
            <person name="Alam M."/>
            <person name="Yahiya A.S."/>
            <person name="Khan M.S."/>
            <person name="Azam M.S."/>
            <person name="Haque T."/>
            <person name="Lashkar M.Z.H."/>
            <person name="Akhand A.I."/>
            <person name="Morshed G."/>
            <person name="Roy S."/>
            <person name="Uddin K.S."/>
            <person name="Rabeya T."/>
            <person name="Hossain A.S."/>
            <person name="Chowdhury A."/>
            <person name="Snigdha A.R."/>
            <person name="Mortoza M.S."/>
            <person name="Matin S.A."/>
            <person name="Hoque S.M.E."/>
            <person name="Islam M.K."/>
            <person name="Roy D.K."/>
            <person name="Haider R."/>
            <person name="Moosa M.M."/>
            <person name="Elias S.M."/>
            <person name="Hasan A.M."/>
            <person name="Jahan S."/>
            <person name="Shafiuddin M."/>
            <person name="Mahmood N."/>
            <person name="Shommy N.S."/>
        </authorList>
    </citation>
    <scope>NUCLEOTIDE SEQUENCE [LARGE SCALE GENOMIC DNA]</scope>
    <source>
        <strain evidence="10">cv. O-4</strain>
    </source>
</reference>
<dbReference type="InterPro" id="IPR003441">
    <property type="entry name" value="NAC-dom"/>
</dbReference>
<keyword evidence="6" id="KW-1133">Transmembrane helix</keyword>
<dbReference type="Gene3D" id="2.170.150.80">
    <property type="entry name" value="NAC domain"/>
    <property type="match status" value="1"/>
</dbReference>
<keyword evidence="7" id="KW-0732">Signal</keyword>
<dbReference type="Pfam" id="PF02365">
    <property type="entry name" value="NAM"/>
    <property type="match status" value="1"/>
</dbReference>
<keyword evidence="3" id="KW-0804">Transcription</keyword>
<evidence type="ECO:0000313" key="10">
    <source>
        <dbReference type="Proteomes" id="UP000187203"/>
    </source>
</evidence>
<evidence type="ECO:0000313" key="9">
    <source>
        <dbReference type="EMBL" id="OMO70193.1"/>
    </source>
</evidence>
<dbReference type="AlphaFoldDB" id="A0A1R3HIR9"/>
<evidence type="ECO:0000256" key="2">
    <source>
        <dbReference type="ARBA" id="ARBA00023125"/>
    </source>
</evidence>
<evidence type="ECO:0000256" key="1">
    <source>
        <dbReference type="ARBA" id="ARBA00023015"/>
    </source>
</evidence>
<evidence type="ECO:0000256" key="7">
    <source>
        <dbReference type="SAM" id="SignalP"/>
    </source>
</evidence>
<keyword evidence="2" id="KW-0238">DNA-binding</keyword>
<dbReference type="OrthoDB" id="1160212at2759"/>
<feature type="transmembrane region" description="Helical" evidence="6">
    <location>
        <begin position="43"/>
        <end position="64"/>
    </location>
</feature>
<gene>
    <name evidence="9" type="ORF">COLO4_28706</name>
</gene>
<feature type="chain" id="PRO_5012006166" evidence="7">
    <location>
        <begin position="28"/>
        <end position="239"/>
    </location>
</feature>
<proteinExistence type="predicted"/>
<comment type="caution">
    <text evidence="9">The sequence shown here is derived from an EMBL/GenBank/DDBJ whole genome shotgun (WGS) entry which is preliminary data.</text>
</comment>
<dbReference type="STRING" id="93759.A0A1R3HIR9"/>
<keyword evidence="10" id="KW-1185">Reference proteome</keyword>
<evidence type="ECO:0000256" key="5">
    <source>
        <dbReference type="SAM" id="MobiDB-lite"/>
    </source>
</evidence>
<name>A0A1R3HIR9_9ROSI</name>
<dbReference type="PROSITE" id="PS51005">
    <property type="entry name" value="NAC"/>
    <property type="match status" value="1"/>
</dbReference>
<keyword evidence="4" id="KW-0539">Nucleus</keyword>
<organism evidence="9 10">
    <name type="scientific">Corchorus olitorius</name>
    <dbReference type="NCBI Taxonomy" id="93759"/>
    <lineage>
        <taxon>Eukaryota</taxon>
        <taxon>Viridiplantae</taxon>
        <taxon>Streptophyta</taxon>
        <taxon>Embryophyta</taxon>
        <taxon>Tracheophyta</taxon>
        <taxon>Spermatophyta</taxon>
        <taxon>Magnoliopsida</taxon>
        <taxon>eudicotyledons</taxon>
        <taxon>Gunneridae</taxon>
        <taxon>Pentapetalae</taxon>
        <taxon>rosids</taxon>
        <taxon>malvids</taxon>
        <taxon>Malvales</taxon>
        <taxon>Malvaceae</taxon>
        <taxon>Grewioideae</taxon>
        <taxon>Apeibeae</taxon>
        <taxon>Corchorus</taxon>
    </lineage>
</organism>
<sequence length="239" mass="26546">MAKVSFSNGMLIAIVAVVLSIATTVSAQDSASAPTPSMDTGAAFSMPVSGLAVTFSLIISLLALMKQPNSVSAMTSEPEELKNECPPGFRYRPPNEELYNFLELDASKHSFGVNLISEQTLLYHHDPQEIITKLDICPNQSDSGAETTERYIISLDHDEKYPYPYCTPKGYWEPATTFEAFPSIGLKTTLDFYDGNYPRGTKTGWKIHEYQINPRSQTSGRFSKIIHNKPKSKPKEEKP</sequence>
<dbReference type="PANTHER" id="PTHR33659">
    <property type="entry name" value="PROTEIN, PUTATIVE-RELATED-RELATED"/>
    <property type="match status" value="1"/>
</dbReference>
<dbReference type="Proteomes" id="UP000187203">
    <property type="component" value="Unassembled WGS sequence"/>
</dbReference>
<feature type="signal peptide" evidence="7">
    <location>
        <begin position="1"/>
        <end position="27"/>
    </location>
</feature>
<dbReference type="GO" id="GO:0003677">
    <property type="term" value="F:DNA binding"/>
    <property type="evidence" value="ECO:0007669"/>
    <property type="project" value="UniProtKB-KW"/>
</dbReference>
<keyword evidence="6" id="KW-0812">Transmembrane</keyword>
<dbReference type="EMBL" id="AWUE01020027">
    <property type="protein sequence ID" value="OMO70193.1"/>
    <property type="molecule type" value="Genomic_DNA"/>
</dbReference>
<accession>A0A1R3HIR9</accession>
<feature type="region of interest" description="Disordered" evidence="5">
    <location>
        <begin position="218"/>
        <end position="239"/>
    </location>
</feature>
<evidence type="ECO:0000256" key="6">
    <source>
        <dbReference type="SAM" id="Phobius"/>
    </source>
</evidence>
<dbReference type="PANTHER" id="PTHR33659:SF13">
    <property type="entry name" value="TRANSMEMBRANE PROTEIN"/>
    <property type="match status" value="1"/>
</dbReference>
<protein>
    <submittedName>
        <fullName evidence="9">No apical meristem (NAM) protein</fullName>
    </submittedName>
</protein>
<dbReference type="InterPro" id="IPR036093">
    <property type="entry name" value="NAC_dom_sf"/>
</dbReference>
<feature type="domain" description="NAC" evidence="8">
    <location>
        <begin position="85"/>
        <end position="228"/>
    </location>
</feature>
<dbReference type="SUPFAM" id="SSF101941">
    <property type="entry name" value="NAC domain"/>
    <property type="match status" value="1"/>
</dbReference>
<keyword evidence="6" id="KW-0472">Membrane</keyword>
<evidence type="ECO:0000256" key="4">
    <source>
        <dbReference type="ARBA" id="ARBA00023242"/>
    </source>
</evidence>
<keyword evidence="1" id="KW-0805">Transcription regulation</keyword>
<dbReference type="GO" id="GO:0006355">
    <property type="term" value="P:regulation of DNA-templated transcription"/>
    <property type="evidence" value="ECO:0007669"/>
    <property type="project" value="InterPro"/>
</dbReference>
<evidence type="ECO:0000256" key="3">
    <source>
        <dbReference type="ARBA" id="ARBA00023163"/>
    </source>
</evidence>